<feature type="compositionally biased region" description="Low complexity" evidence="1">
    <location>
        <begin position="126"/>
        <end position="140"/>
    </location>
</feature>
<sequence length="591" mass="66753">MAMTASMTRSRRAEGLRHPHPHPHPIAHHPQLIATAKAAQQALAFAPNSNRKKRQFETSTTHDIDPIVSKKPRFTTGIAVEIPARPASFHSRGARDSFDAKSQPPPPPSPAKPKPAHTGPKPPDPSRAAPTTTAPKTAPPVTKQQSGLTEHQRKVANGLKHELNRLQPAVVPDIKEQGRKLRSQEATRFKSDLSAYFPDYDEVIGNDPKEQHILNLDTPIIITTGSIAPADLKPSVSLDKQSDPQPPHSHDAYGIRSYGDALFTDLWDSQKIDFSFFESQSKGNSLKDPLPDSFFEPAHKKAERLERSIRNSEKGRAQHEKDQIIRLLDGLQGPDWLRVMGVSGITETKKKTFEPARAHFIKGCAAILEKFRRWATEEKRRKLEKEQALAKAEAEREAKEQAEEEEDEEEDVEESVEEDEDVEKEPEEGEEEEEEEGDQEEEVEEDPTEEKVIPDSDEDMADDDEKANDSDGDPPDYSDVDASIAKQLREELMAAAAKKAPLRRGKRAVASSPRPTSQPEPYREFKSFFKKKYERDAALSKSRRRGRTVKAWGEPLPDVKESEFSLPDEFLDEDTLKIRARRRRREKRQKH</sequence>
<feature type="compositionally biased region" description="Basic and acidic residues" evidence="1">
    <location>
        <begin position="173"/>
        <end position="185"/>
    </location>
</feature>
<dbReference type="EMBL" id="JAUEDM010000001">
    <property type="protein sequence ID" value="KAK3329698.1"/>
    <property type="molecule type" value="Genomic_DNA"/>
</dbReference>
<feature type="region of interest" description="Disordered" evidence="1">
    <location>
        <begin position="386"/>
        <end position="524"/>
    </location>
</feature>
<dbReference type="AlphaFoldDB" id="A0AAE0IQX2"/>
<evidence type="ECO:0000256" key="1">
    <source>
        <dbReference type="SAM" id="MobiDB-lite"/>
    </source>
</evidence>
<protein>
    <submittedName>
        <fullName evidence="3">Something about silencing, SAS, complex subunit 4-domain-containing protein</fullName>
    </submittedName>
</protein>
<gene>
    <name evidence="3" type="ORF">B0H66DRAFT_35045</name>
</gene>
<feature type="region of interest" description="Disordered" evidence="1">
    <location>
        <begin position="232"/>
        <end position="253"/>
    </location>
</feature>
<feature type="compositionally biased region" description="Pro residues" evidence="1">
    <location>
        <begin position="103"/>
        <end position="113"/>
    </location>
</feature>
<comment type="caution">
    <text evidence="3">The sequence shown here is derived from an EMBL/GenBank/DDBJ whole genome shotgun (WGS) entry which is preliminary data.</text>
</comment>
<dbReference type="PANTHER" id="PTHR38422">
    <property type="entry name" value="SOMETHING ABOUT SILENCING PROTEIN 4"/>
    <property type="match status" value="1"/>
</dbReference>
<reference evidence="3" key="1">
    <citation type="journal article" date="2023" name="Mol. Phylogenet. Evol.">
        <title>Genome-scale phylogeny and comparative genomics of the fungal order Sordariales.</title>
        <authorList>
            <person name="Hensen N."/>
            <person name="Bonometti L."/>
            <person name="Westerberg I."/>
            <person name="Brannstrom I.O."/>
            <person name="Guillou S."/>
            <person name="Cros-Aarteil S."/>
            <person name="Calhoun S."/>
            <person name="Haridas S."/>
            <person name="Kuo A."/>
            <person name="Mondo S."/>
            <person name="Pangilinan J."/>
            <person name="Riley R."/>
            <person name="LaButti K."/>
            <person name="Andreopoulos B."/>
            <person name="Lipzen A."/>
            <person name="Chen C."/>
            <person name="Yan M."/>
            <person name="Daum C."/>
            <person name="Ng V."/>
            <person name="Clum A."/>
            <person name="Steindorff A."/>
            <person name="Ohm R.A."/>
            <person name="Martin F."/>
            <person name="Silar P."/>
            <person name="Natvig D.O."/>
            <person name="Lalanne C."/>
            <person name="Gautier V."/>
            <person name="Ament-Velasquez S.L."/>
            <person name="Kruys A."/>
            <person name="Hutchinson M.I."/>
            <person name="Powell A.J."/>
            <person name="Barry K."/>
            <person name="Miller A.N."/>
            <person name="Grigoriev I.V."/>
            <person name="Debuchy R."/>
            <person name="Gladieux P."/>
            <person name="Hiltunen Thoren M."/>
            <person name="Johannesson H."/>
        </authorList>
    </citation>
    <scope>NUCLEOTIDE SEQUENCE</scope>
    <source>
        <strain evidence="3">CBS 118394</strain>
    </source>
</reference>
<dbReference type="Proteomes" id="UP001283341">
    <property type="component" value="Unassembled WGS sequence"/>
</dbReference>
<feature type="compositionally biased region" description="Basic residues" evidence="1">
    <location>
        <begin position="18"/>
        <end position="27"/>
    </location>
</feature>
<reference evidence="3" key="2">
    <citation type="submission" date="2023-06" db="EMBL/GenBank/DDBJ databases">
        <authorList>
            <consortium name="Lawrence Berkeley National Laboratory"/>
            <person name="Haridas S."/>
            <person name="Hensen N."/>
            <person name="Bonometti L."/>
            <person name="Westerberg I."/>
            <person name="Brannstrom I.O."/>
            <person name="Guillou S."/>
            <person name="Cros-Aarteil S."/>
            <person name="Calhoun S."/>
            <person name="Kuo A."/>
            <person name="Mondo S."/>
            <person name="Pangilinan J."/>
            <person name="Riley R."/>
            <person name="Labutti K."/>
            <person name="Andreopoulos B."/>
            <person name="Lipzen A."/>
            <person name="Chen C."/>
            <person name="Yanf M."/>
            <person name="Daum C."/>
            <person name="Ng V."/>
            <person name="Clum A."/>
            <person name="Steindorff A."/>
            <person name="Ohm R."/>
            <person name="Martin F."/>
            <person name="Silar P."/>
            <person name="Natvig D."/>
            <person name="Lalanne C."/>
            <person name="Gautier V."/>
            <person name="Ament-Velasquez S.L."/>
            <person name="Kruys A."/>
            <person name="Hutchinson M.I."/>
            <person name="Powell A.J."/>
            <person name="Barry K."/>
            <person name="Miller A.N."/>
            <person name="Grigoriev I.V."/>
            <person name="Debuchy R."/>
            <person name="Gladieux P."/>
            <person name="Thoren M.H."/>
            <person name="Johannesson H."/>
        </authorList>
    </citation>
    <scope>NUCLEOTIDE SEQUENCE</scope>
    <source>
        <strain evidence="3">CBS 118394</strain>
    </source>
</reference>
<accession>A0AAE0IQX2</accession>
<evidence type="ECO:0000313" key="4">
    <source>
        <dbReference type="Proteomes" id="UP001283341"/>
    </source>
</evidence>
<dbReference type="GO" id="GO:0033255">
    <property type="term" value="C:SAS acetyltransferase complex"/>
    <property type="evidence" value="ECO:0007669"/>
    <property type="project" value="InterPro"/>
</dbReference>
<name>A0AAE0IQX2_9PEZI</name>
<dbReference type="PANTHER" id="PTHR38422:SF1">
    <property type="entry name" value="SOMETHING ABOUT SILENCING PROTEIN 4"/>
    <property type="match status" value="1"/>
</dbReference>
<feature type="region of interest" description="Disordered" evidence="1">
    <location>
        <begin position="1"/>
        <end position="32"/>
    </location>
</feature>
<evidence type="ECO:0000259" key="2">
    <source>
        <dbReference type="Pfam" id="PF15460"/>
    </source>
</evidence>
<dbReference type="InterPro" id="IPR038988">
    <property type="entry name" value="Sas4"/>
</dbReference>
<feature type="compositionally biased region" description="Acidic residues" evidence="1">
    <location>
        <begin position="402"/>
        <end position="448"/>
    </location>
</feature>
<evidence type="ECO:0000313" key="3">
    <source>
        <dbReference type="EMBL" id="KAK3329698.1"/>
    </source>
</evidence>
<organism evidence="3 4">
    <name type="scientific">Apodospora peruviana</name>
    <dbReference type="NCBI Taxonomy" id="516989"/>
    <lineage>
        <taxon>Eukaryota</taxon>
        <taxon>Fungi</taxon>
        <taxon>Dikarya</taxon>
        <taxon>Ascomycota</taxon>
        <taxon>Pezizomycotina</taxon>
        <taxon>Sordariomycetes</taxon>
        <taxon>Sordariomycetidae</taxon>
        <taxon>Sordariales</taxon>
        <taxon>Lasiosphaeriaceae</taxon>
        <taxon>Apodospora</taxon>
    </lineage>
</organism>
<feature type="compositionally biased region" description="Basic and acidic residues" evidence="1">
    <location>
        <begin position="386"/>
        <end position="401"/>
    </location>
</feature>
<feature type="region of interest" description="Disordered" evidence="1">
    <location>
        <begin position="45"/>
        <end position="185"/>
    </location>
</feature>
<proteinExistence type="predicted"/>
<dbReference type="Pfam" id="PF15460">
    <property type="entry name" value="SAS4"/>
    <property type="match status" value="1"/>
</dbReference>
<dbReference type="InterPro" id="IPR029184">
    <property type="entry name" value="Sas4_dom"/>
</dbReference>
<dbReference type="GO" id="GO:0004402">
    <property type="term" value="F:histone acetyltransferase activity"/>
    <property type="evidence" value="ECO:0007669"/>
    <property type="project" value="TreeGrafter"/>
</dbReference>
<keyword evidence="4" id="KW-1185">Reference proteome</keyword>
<feature type="compositionally biased region" description="Acidic residues" evidence="1">
    <location>
        <begin position="455"/>
        <end position="479"/>
    </location>
</feature>
<feature type="domain" description="Something about silencing protein 4" evidence="2">
    <location>
        <begin position="288"/>
        <end position="383"/>
    </location>
</feature>